<dbReference type="Proteomes" id="UP000204657">
    <property type="component" value="Segment"/>
</dbReference>
<proteinExistence type="predicted"/>
<dbReference type="GeneID" id="26519275"/>
<accession>A0A0B6VRA6</accession>
<gene>
    <name evidence="2" type="primary">frd.3</name>
</gene>
<dbReference type="OrthoDB" id="39921at10239"/>
<reference evidence="2 3" key="1">
    <citation type="submission" date="2015-02" db="EMBL/GenBank/DDBJ databases">
        <title>Complete genome sequences of Edwardsiella bacteriophages, PEi20 and PEi26.</title>
        <authorList>
            <person name="Yasuike M."/>
            <person name="Nishiki I."/>
            <person name="Iwasaki Y."/>
            <person name="Nakamura Y."/>
            <person name="Fujiwara A."/>
            <person name="Hassan E.S."/>
            <person name="Mahmoud M.M."/>
            <person name="Kawato Y."/>
            <person name="Nagai S."/>
            <person name="Kobayashi T."/>
            <person name="Ototake M."/>
            <person name="Nakai T."/>
        </authorList>
    </citation>
    <scope>NUCLEOTIDE SEQUENCE [LARGE SCALE GENOMIC DNA]</scope>
</reference>
<dbReference type="RefSeq" id="YP_009190422.1">
    <property type="nucleotide sequence ID" value="NC_028683.1"/>
</dbReference>
<dbReference type="Pfam" id="PF05798">
    <property type="entry name" value="Phage_FRD3"/>
    <property type="match status" value="1"/>
</dbReference>
<organism evidence="2 3">
    <name type="scientific">Edwardsiella phage PEi20</name>
    <dbReference type="NCBI Taxonomy" id="1608310"/>
    <lineage>
        <taxon>Viruses</taxon>
        <taxon>Duplodnaviria</taxon>
        <taxon>Heunggongvirae</taxon>
        <taxon>Uroviricota</taxon>
        <taxon>Caudoviricetes</taxon>
        <taxon>Pantevenvirales</taxon>
        <taxon>Straboviridae</taxon>
        <taxon>Tevenvirinae</taxon>
        <taxon>Kanagawavirus</taxon>
        <taxon>Kanagawavirus pei20</taxon>
    </lineage>
</organism>
<name>A0A0B6VRA6_9CAUD</name>
<evidence type="ECO:0000313" key="2">
    <source>
        <dbReference type="EMBL" id="BAQ22914.1"/>
    </source>
</evidence>
<evidence type="ECO:0000256" key="1">
    <source>
        <dbReference type="ARBA" id="ARBA00015064"/>
    </source>
</evidence>
<dbReference type="InterPro" id="IPR008765">
    <property type="entry name" value="Phage_T4_Frd3"/>
</dbReference>
<keyword evidence="3" id="KW-1185">Reference proteome</keyword>
<dbReference type="KEGG" id="vg:26519275"/>
<dbReference type="EMBL" id="AP014714">
    <property type="protein sequence ID" value="BAQ22914.1"/>
    <property type="molecule type" value="Genomic_DNA"/>
</dbReference>
<sequence length="73" mass="8494">MARITLSVCDYEYFNETCLERYKLKEVACEHGWIDSQVTIEGDICTIEDYLRAEYMVGMDPEMKAETLESIEA</sequence>
<evidence type="ECO:0000313" key="3">
    <source>
        <dbReference type="Proteomes" id="UP000204657"/>
    </source>
</evidence>
<protein>
    <recommendedName>
        <fullName evidence="1">Uncharacterized 8.8 kDa protein in frd-Gp32 intergenic region</fullName>
    </recommendedName>
</protein>